<gene>
    <name evidence="1" type="ORF">ENV67_08590</name>
</gene>
<evidence type="ECO:0000313" key="1">
    <source>
        <dbReference type="EMBL" id="HGW92576.1"/>
    </source>
</evidence>
<protein>
    <submittedName>
        <fullName evidence="1">Uncharacterized protein</fullName>
    </submittedName>
</protein>
<name>A0A7C4U893_UNCW3</name>
<proteinExistence type="predicted"/>
<sequence length="300" mass="34763">MIFIILSSSIFSQSGYGSTGILGNGFERILQSPCYNDFSINPGSFRDGIYSSLTPDVVFSKSGQFEWFPSSFAFSIKFRSIFNLAFSSNILYTKNFSYEFSEDSNEWDRWKQITKVKGSIVLYEGFLSLKIKNLQIGFGSGKIMGNSKRIDIFDFEKYYDIYDTSNINYNKGNSYSFGFIYNFNTLTLGTSFKIYNIDKDYFYRLNTGIGLKFNDFMNLYLSFYRLYPSIGITYKNFISGFSYNKSDEMTEKNFGYGFKIPIKKNSIVILNNIRFLDGVLDNEKKSDIDYHIGITFEFIQ</sequence>
<comment type="caution">
    <text evidence="1">The sequence shown here is derived from an EMBL/GenBank/DDBJ whole genome shotgun (WGS) entry which is preliminary data.</text>
</comment>
<dbReference type="EMBL" id="DTHG01000102">
    <property type="protein sequence ID" value="HGW92576.1"/>
    <property type="molecule type" value="Genomic_DNA"/>
</dbReference>
<dbReference type="AlphaFoldDB" id="A0A7C4U893"/>
<accession>A0A7C4U893</accession>
<organism evidence="1">
    <name type="scientific">candidate division WOR-3 bacterium</name>
    <dbReference type="NCBI Taxonomy" id="2052148"/>
    <lineage>
        <taxon>Bacteria</taxon>
        <taxon>Bacteria division WOR-3</taxon>
    </lineage>
</organism>
<reference evidence="1" key="1">
    <citation type="journal article" date="2020" name="mSystems">
        <title>Genome- and Community-Level Interaction Insights into Carbon Utilization and Element Cycling Functions of Hydrothermarchaeota in Hydrothermal Sediment.</title>
        <authorList>
            <person name="Zhou Z."/>
            <person name="Liu Y."/>
            <person name="Xu W."/>
            <person name="Pan J."/>
            <person name="Luo Z.H."/>
            <person name="Li M."/>
        </authorList>
    </citation>
    <scope>NUCLEOTIDE SEQUENCE [LARGE SCALE GENOMIC DNA]</scope>
    <source>
        <strain evidence="1">SpSt-780</strain>
    </source>
</reference>